<evidence type="ECO:0000256" key="2">
    <source>
        <dbReference type="SAM" id="SignalP"/>
    </source>
</evidence>
<feature type="chain" id="PRO_5041906718" evidence="2">
    <location>
        <begin position="22"/>
        <end position="297"/>
    </location>
</feature>
<dbReference type="PANTHER" id="PTHR48081">
    <property type="entry name" value="AB HYDROLASE SUPERFAMILY PROTEIN C4A8.06C"/>
    <property type="match status" value="1"/>
</dbReference>
<dbReference type="PANTHER" id="PTHR48081:SF13">
    <property type="entry name" value="ALPHA_BETA HYDROLASE"/>
    <property type="match status" value="1"/>
</dbReference>
<proteinExistence type="predicted"/>
<name>A0AAE3HLI8_9GAMM</name>
<feature type="domain" description="BD-FAE-like" evidence="3">
    <location>
        <begin position="57"/>
        <end position="252"/>
    </location>
</feature>
<dbReference type="Proteomes" id="UP001204445">
    <property type="component" value="Unassembled WGS sequence"/>
</dbReference>
<comment type="caution">
    <text evidence="4">The sequence shown here is derived from an EMBL/GenBank/DDBJ whole genome shotgun (WGS) entry which is preliminary data.</text>
</comment>
<keyword evidence="1" id="KW-0378">Hydrolase</keyword>
<dbReference type="InterPro" id="IPR050300">
    <property type="entry name" value="GDXG_lipolytic_enzyme"/>
</dbReference>
<reference evidence="4" key="1">
    <citation type="submission" date="2022-08" db="EMBL/GenBank/DDBJ databases">
        <title>Genomic Encyclopedia of Type Strains, Phase III (KMG-III): the genomes of soil and plant-associated and newly described type strains.</title>
        <authorList>
            <person name="Whitman W."/>
        </authorList>
    </citation>
    <scope>NUCLEOTIDE SEQUENCE</scope>
    <source>
        <strain evidence="4">HMT 1</strain>
    </source>
</reference>
<keyword evidence="2" id="KW-0732">Signal</keyword>
<protein>
    <submittedName>
        <fullName evidence="4">Acetyl esterase/lipase</fullName>
    </submittedName>
</protein>
<gene>
    <name evidence="4" type="ORF">J2T55_002590</name>
</gene>
<accession>A0AAE3HLI8</accession>
<organism evidence="4 5">
    <name type="scientific">Methylohalomonas lacus</name>
    <dbReference type="NCBI Taxonomy" id="398773"/>
    <lineage>
        <taxon>Bacteria</taxon>
        <taxon>Pseudomonadati</taxon>
        <taxon>Pseudomonadota</taxon>
        <taxon>Gammaproteobacteria</taxon>
        <taxon>Methylohalomonadales</taxon>
        <taxon>Methylohalomonadaceae</taxon>
        <taxon>Methylohalomonas</taxon>
    </lineage>
</organism>
<dbReference type="InterPro" id="IPR049492">
    <property type="entry name" value="BD-FAE-like_dom"/>
</dbReference>
<dbReference type="SUPFAM" id="SSF53474">
    <property type="entry name" value="alpha/beta-Hydrolases"/>
    <property type="match status" value="1"/>
</dbReference>
<sequence>MNVRFTVLLAVLLLCSACVSHQGRSDGQTLPVADHDYAVFTEQTYSPADWPETLGADVYVPRGAGPFPAIMLVHGGGWREGRTRSDMNDIARRLARHGFVVVNISYRFAPEYRFPAQLHDLQQAMHWIHDNAGAYRIDSERIGGFGYSAGAHLVTLLATVSEGDELDQPHGGAETRLGAVVAGGLPSDLRKFDSGKLVRQFLGGVREEIFSVYAQASPVVHVSPDDPPMFLYHGSWDQLVPVDHARDMYSALQSADIDAELFIDHSRGHITMFLFDGDAVSAGTDFLVRQLPANERE</sequence>
<evidence type="ECO:0000313" key="4">
    <source>
        <dbReference type="EMBL" id="MCS3904551.1"/>
    </source>
</evidence>
<dbReference type="InterPro" id="IPR029058">
    <property type="entry name" value="AB_hydrolase_fold"/>
</dbReference>
<dbReference type="RefSeq" id="WP_259057689.1">
    <property type="nucleotide sequence ID" value="NZ_JANUCT010000026.1"/>
</dbReference>
<evidence type="ECO:0000256" key="1">
    <source>
        <dbReference type="ARBA" id="ARBA00022801"/>
    </source>
</evidence>
<evidence type="ECO:0000313" key="5">
    <source>
        <dbReference type="Proteomes" id="UP001204445"/>
    </source>
</evidence>
<evidence type="ECO:0000259" key="3">
    <source>
        <dbReference type="Pfam" id="PF20434"/>
    </source>
</evidence>
<dbReference type="Gene3D" id="3.40.50.1820">
    <property type="entry name" value="alpha/beta hydrolase"/>
    <property type="match status" value="1"/>
</dbReference>
<keyword evidence="5" id="KW-1185">Reference proteome</keyword>
<dbReference type="EMBL" id="JANUCT010000026">
    <property type="protein sequence ID" value="MCS3904551.1"/>
    <property type="molecule type" value="Genomic_DNA"/>
</dbReference>
<dbReference type="Pfam" id="PF20434">
    <property type="entry name" value="BD-FAE"/>
    <property type="match status" value="1"/>
</dbReference>
<dbReference type="AlphaFoldDB" id="A0AAE3HLI8"/>
<feature type="signal peptide" evidence="2">
    <location>
        <begin position="1"/>
        <end position="21"/>
    </location>
</feature>
<dbReference type="GO" id="GO:0016787">
    <property type="term" value="F:hydrolase activity"/>
    <property type="evidence" value="ECO:0007669"/>
    <property type="project" value="UniProtKB-KW"/>
</dbReference>